<organism evidence="2 3">
    <name type="scientific">Triticum turgidum subsp. durum</name>
    <name type="common">Durum wheat</name>
    <name type="synonym">Triticum durum</name>
    <dbReference type="NCBI Taxonomy" id="4567"/>
    <lineage>
        <taxon>Eukaryota</taxon>
        <taxon>Viridiplantae</taxon>
        <taxon>Streptophyta</taxon>
        <taxon>Embryophyta</taxon>
        <taxon>Tracheophyta</taxon>
        <taxon>Spermatophyta</taxon>
        <taxon>Magnoliopsida</taxon>
        <taxon>Liliopsida</taxon>
        <taxon>Poales</taxon>
        <taxon>Poaceae</taxon>
        <taxon>BOP clade</taxon>
        <taxon>Pooideae</taxon>
        <taxon>Triticodae</taxon>
        <taxon>Triticeae</taxon>
        <taxon>Triticinae</taxon>
        <taxon>Triticum</taxon>
    </lineage>
</organism>
<accession>A0A9R1PXN0</accession>
<name>A0A9R1PXN0_TRITD</name>
<feature type="region of interest" description="Disordered" evidence="1">
    <location>
        <begin position="21"/>
        <end position="72"/>
    </location>
</feature>
<proteinExistence type="predicted"/>
<dbReference type="Gramene" id="TRITD2Bv1G216630.8">
    <property type="protein sequence ID" value="TRITD2Bv1G216630.8"/>
    <property type="gene ID" value="TRITD2Bv1G216630"/>
</dbReference>
<dbReference type="AlphaFoldDB" id="A0A9R1PXN0"/>
<dbReference type="Proteomes" id="UP000324705">
    <property type="component" value="Chromosome 2B"/>
</dbReference>
<reference evidence="2 3" key="1">
    <citation type="submission" date="2017-09" db="EMBL/GenBank/DDBJ databases">
        <authorList>
            <consortium name="International Durum Wheat Genome Sequencing Consortium (IDWGSC)"/>
            <person name="Milanesi L."/>
        </authorList>
    </citation>
    <scope>NUCLEOTIDE SEQUENCE [LARGE SCALE GENOMIC DNA]</scope>
    <source>
        <strain evidence="3">cv. Svevo</strain>
    </source>
</reference>
<dbReference type="EMBL" id="LT934114">
    <property type="protein sequence ID" value="VAH51570.1"/>
    <property type="molecule type" value="Genomic_DNA"/>
</dbReference>
<evidence type="ECO:0000313" key="3">
    <source>
        <dbReference type="Proteomes" id="UP000324705"/>
    </source>
</evidence>
<feature type="compositionally biased region" description="Polar residues" evidence="1">
    <location>
        <begin position="23"/>
        <end position="52"/>
    </location>
</feature>
<evidence type="ECO:0000256" key="1">
    <source>
        <dbReference type="SAM" id="MobiDB-lite"/>
    </source>
</evidence>
<feature type="compositionally biased region" description="Basic and acidic residues" evidence="1">
    <location>
        <begin position="54"/>
        <end position="72"/>
    </location>
</feature>
<keyword evidence="3" id="KW-1185">Reference proteome</keyword>
<sequence>MCGVFRESFVKSGKDVSIKESVNGISNNSGTSALSNSDSTKMPVKTSITNFDGDSERKYASTSHDKGIIGKY</sequence>
<protein>
    <submittedName>
        <fullName evidence="2">Uncharacterized protein</fullName>
    </submittedName>
</protein>
<gene>
    <name evidence="2" type="ORF">TRITD_2Bv1G216630</name>
</gene>
<evidence type="ECO:0000313" key="2">
    <source>
        <dbReference type="EMBL" id="VAH51570.1"/>
    </source>
</evidence>